<protein>
    <submittedName>
        <fullName evidence="2">Uncharacterized protein</fullName>
    </submittedName>
</protein>
<reference evidence="2" key="1">
    <citation type="submission" date="2021-01" db="EMBL/GenBank/DDBJ databases">
        <title>Metabolic potential, ecology and presence of endohyphal bacteria is reflected in genomic diversity of Mucoromycotina.</title>
        <authorList>
            <person name="Muszewska A."/>
            <person name="Okrasinska A."/>
            <person name="Steczkiewicz K."/>
            <person name="Drgas O."/>
            <person name="Orlowska M."/>
            <person name="Perlinska-Lenart U."/>
            <person name="Aleksandrzak-Piekarczyk T."/>
            <person name="Szatraj K."/>
            <person name="Zielenkiewicz U."/>
            <person name="Pilsyk S."/>
            <person name="Malc E."/>
            <person name="Mieczkowski P."/>
            <person name="Kruszewska J.S."/>
            <person name="Biernat P."/>
            <person name="Pawlowska J."/>
        </authorList>
    </citation>
    <scope>NUCLEOTIDE SEQUENCE</scope>
    <source>
        <strain evidence="2">WA0000018081</strain>
    </source>
</reference>
<evidence type="ECO:0000256" key="1">
    <source>
        <dbReference type="SAM" id="MobiDB-lite"/>
    </source>
</evidence>
<dbReference type="Proteomes" id="UP000613177">
    <property type="component" value="Unassembled WGS sequence"/>
</dbReference>
<feature type="non-terminal residue" evidence="2">
    <location>
        <position position="257"/>
    </location>
</feature>
<evidence type="ECO:0000313" key="2">
    <source>
        <dbReference type="EMBL" id="KAG2233998.1"/>
    </source>
</evidence>
<gene>
    <name evidence="2" type="ORF">INT48_006490</name>
</gene>
<feature type="region of interest" description="Disordered" evidence="1">
    <location>
        <begin position="156"/>
        <end position="257"/>
    </location>
</feature>
<feature type="compositionally biased region" description="Low complexity" evidence="1">
    <location>
        <begin position="224"/>
        <end position="238"/>
    </location>
</feature>
<keyword evidence="3" id="KW-1185">Reference proteome</keyword>
<feature type="compositionally biased region" description="Basic residues" evidence="1">
    <location>
        <begin position="239"/>
        <end position="249"/>
    </location>
</feature>
<sequence length="257" mass="29238">RTSHVDDGQLDFDGENNQLFFRAHQVVNHSRGFTTVDQVTNNTEVSLTPVSGHLHTNIECLWRDLKVFIGPRYRNAKDCPGKLLEYLWRYANQGGFISGMKRCIREVEVLPSNAGNDEGPVFFTAGRDGEGSEAQARRLRREEQLFDQWINRRRSRDEDEEVLSDSDGDNDDPRDQDYIPASVRISRPLPFIQTSTEEDLQEEEVSVRRSGRIPTTPRRRVDRPAGSTGGTRTAAGRGRPSRGRGRPRGIPRAQYML</sequence>
<proteinExistence type="predicted"/>
<comment type="caution">
    <text evidence="2">The sequence shown here is derived from an EMBL/GenBank/DDBJ whole genome shotgun (WGS) entry which is preliminary data.</text>
</comment>
<dbReference type="AlphaFoldDB" id="A0A8H7STR7"/>
<accession>A0A8H7STR7</accession>
<dbReference type="EMBL" id="JAEPRE010000064">
    <property type="protein sequence ID" value="KAG2233998.1"/>
    <property type="molecule type" value="Genomic_DNA"/>
</dbReference>
<name>A0A8H7STR7_9FUNG</name>
<feature type="compositionally biased region" description="Acidic residues" evidence="1">
    <location>
        <begin position="158"/>
        <end position="170"/>
    </location>
</feature>
<evidence type="ECO:0000313" key="3">
    <source>
        <dbReference type="Proteomes" id="UP000613177"/>
    </source>
</evidence>
<organism evidence="2 3">
    <name type="scientific">Thamnidium elegans</name>
    <dbReference type="NCBI Taxonomy" id="101142"/>
    <lineage>
        <taxon>Eukaryota</taxon>
        <taxon>Fungi</taxon>
        <taxon>Fungi incertae sedis</taxon>
        <taxon>Mucoromycota</taxon>
        <taxon>Mucoromycotina</taxon>
        <taxon>Mucoromycetes</taxon>
        <taxon>Mucorales</taxon>
        <taxon>Mucorineae</taxon>
        <taxon>Mucoraceae</taxon>
        <taxon>Thamnidium</taxon>
    </lineage>
</organism>